<feature type="compositionally biased region" description="Basic residues" evidence="8">
    <location>
        <begin position="1"/>
        <end position="11"/>
    </location>
</feature>
<feature type="region of interest" description="Disordered" evidence="8">
    <location>
        <begin position="1"/>
        <end position="39"/>
    </location>
</feature>
<dbReference type="PRINTS" id="PR00320">
    <property type="entry name" value="GPROTEINBRPT"/>
</dbReference>
<dbReference type="PROSITE" id="PS50837">
    <property type="entry name" value="NACHT"/>
    <property type="match status" value="1"/>
</dbReference>
<dbReference type="Pfam" id="PF24883">
    <property type="entry name" value="NPHP3_N"/>
    <property type="match status" value="1"/>
</dbReference>
<dbReference type="EMBL" id="JAPQKH010000003">
    <property type="protein sequence ID" value="KAJ5108899.1"/>
    <property type="molecule type" value="Genomic_DNA"/>
</dbReference>
<comment type="function">
    <text evidence="6">Involved in mitochondrial fission. Acts as an adapter protein required to form mitochondrial fission complexes. Formation of these complexes is required to promote constriction and fission of the mitochondrial compartment at a late step in mitochondrial division.</text>
</comment>
<dbReference type="InterPro" id="IPR001680">
    <property type="entry name" value="WD40_rpt"/>
</dbReference>
<dbReference type="GO" id="GO:0017000">
    <property type="term" value="P:antibiotic biosynthetic process"/>
    <property type="evidence" value="ECO:0007669"/>
    <property type="project" value="UniProtKB-ARBA"/>
</dbReference>
<dbReference type="GO" id="GO:0005741">
    <property type="term" value="C:mitochondrial outer membrane"/>
    <property type="evidence" value="ECO:0007669"/>
    <property type="project" value="UniProtKB-SubCell"/>
</dbReference>
<feature type="compositionally biased region" description="Pro residues" evidence="8">
    <location>
        <begin position="25"/>
        <end position="39"/>
    </location>
</feature>
<dbReference type="PROSITE" id="PS50082">
    <property type="entry name" value="WD_REPEATS_2"/>
    <property type="match status" value="5"/>
</dbReference>
<comment type="caution">
    <text evidence="10">The sequence shown here is derived from an EMBL/GenBank/DDBJ whole genome shotgun (WGS) entry which is preliminary data.</text>
</comment>
<evidence type="ECO:0000313" key="11">
    <source>
        <dbReference type="Proteomes" id="UP001149165"/>
    </source>
</evidence>
<comment type="subcellular location">
    <subcellularLocation>
        <location evidence="1">Mitochondrion outer membrane</location>
        <topology evidence="1">Peripheral membrane protein</topology>
        <orientation evidence="1">Cytoplasmic side</orientation>
    </subcellularLocation>
</comment>
<dbReference type="Gene3D" id="3.40.50.1820">
    <property type="entry name" value="alpha/beta hydrolase"/>
    <property type="match status" value="1"/>
</dbReference>
<feature type="repeat" description="WD" evidence="7">
    <location>
        <begin position="1158"/>
        <end position="1198"/>
    </location>
</feature>
<dbReference type="InterPro" id="IPR019775">
    <property type="entry name" value="WD40_repeat_CS"/>
</dbReference>
<dbReference type="GO" id="GO:0072330">
    <property type="term" value="P:monocarboxylic acid biosynthetic process"/>
    <property type="evidence" value="ECO:0007669"/>
    <property type="project" value="UniProtKB-ARBA"/>
</dbReference>
<organism evidence="10 11">
    <name type="scientific">Penicillium angulare</name>
    <dbReference type="NCBI Taxonomy" id="116970"/>
    <lineage>
        <taxon>Eukaryota</taxon>
        <taxon>Fungi</taxon>
        <taxon>Dikarya</taxon>
        <taxon>Ascomycota</taxon>
        <taxon>Pezizomycotina</taxon>
        <taxon>Eurotiomycetes</taxon>
        <taxon>Eurotiomycetidae</taxon>
        <taxon>Eurotiales</taxon>
        <taxon>Aspergillaceae</taxon>
        <taxon>Penicillium</taxon>
    </lineage>
</organism>
<dbReference type="InterPro" id="IPR015943">
    <property type="entry name" value="WD40/YVTN_repeat-like_dom_sf"/>
</dbReference>
<evidence type="ECO:0000256" key="8">
    <source>
        <dbReference type="SAM" id="MobiDB-lite"/>
    </source>
</evidence>
<evidence type="ECO:0000256" key="5">
    <source>
        <dbReference type="ARBA" id="ARBA00039789"/>
    </source>
</evidence>
<feature type="repeat" description="WD" evidence="7">
    <location>
        <begin position="949"/>
        <end position="990"/>
    </location>
</feature>
<dbReference type="SMART" id="SM00320">
    <property type="entry name" value="WD40"/>
    <property type="match status" value="10"/>
</dbReference>
<dbReference type="PANTHER" id="PTHR22847:SF637">
    <property type="entry name" value="WD REPEAT DOMAIN 5B"/>
    <property type="match status" value="1"/>
</dbReference>
<dbReference type="InterPro" id="IPR027417">
    <property type="entry name" value="P-loop_NTPase"/>
</dbReference>
<dbReference type="InterPro" id="IPR020472">
    <property type="entry name" value="WD40_PAC1"/>
</dbReference>
<keyword evidence="11" id="KW-1185">Reference proteome</keyword>
<dbReference type="Gene3D" id="2.130.10.10">
    <property type="entry name" value="YVTN repeat-like/Quinoprotein amine dehydrogenase"/>
    <property type="match status" value="5"/>
</dbReference>
<feature type="domain" description="NACHT" evidence="9">
    <location>
        <begin position="376"/>
        <end position="517"/>
    </location>
</feature>
<feature type="compositionally biased region" description="Polar residues" evidence="8">
    <location>
        <begin position="14"/>
        <end position="24"/>
    </location>
</feature>
<feature type="repeat" description="WD" evidence="7">
    <location>
        <begin position="1199"/>
        <end position="1233"/>
    </location>
</feature>
<evidence type="ECO:0000256" key="1">
    <source>
        <dbReference type="ARBA" id="ARBA00004570"/>
    </source>
</evidence>
<accession>A0A9W9KJG6</accession>
<keyword evidence="2 7" id="KW-0853">WD repeat</keyword>
<evidence type="ECO:0000256" key="6">
    <source>
        <dbReference type="ARBA" id="ARBA00043913"/>
    </source>
</evidence>
<keyword evidence="3" id="KW-0677">Repeat</keyword>
<dbReference type="InterPro" id="IPR036322">
    <property type="entry name" value="WD40_repeat_dom_sf"/>
</dbReference>
<comment type="similarity">
    <text evidence="4">Belongs to the WD repeat MDV1/CAF4 family.</text>
</comment>
<dbReference type="CDD" id="cd00200">
    <property type="entry name" value="WD40"/>
    <property type="match status" value="1"/>
</dbReference>
<dbReference type="Gene3D" id="3.40.50.300">
    <property type="entry name" value="P-loop containing nucleotide triphosphate hydrolases"/>
    <property type="match status" value="1"/>
</dbReference>
<dbReference type="SUPFAM" id="SSF50978">
    <property type="entry name" value="WD40 repeat-like"/>
    <property type="match status" value="2"/>
</dbReference>
<reference evidence="10" key="2">
    <citation type="journal article" date="2023" name="IMA Fungus">
        <title>Comparative genomic study of the Penicillium genus elucidates a diverse pangenome and 15 lateral gene transfer events.</title>
        <authorList>
            <person name="Petersen C."/>
            <person name="Sorensen T."/>
            <person name="Nielsen M.R."/>
            <person name="Sondergaard T.E."/>
            <person name="Sorensen J.L."/>
            <person name="Fitzpatrick D.A."/>
            <person name="Frisvad J.C."/>
            <person name="Nielsen K.L."/>
        </authorList>
    </citation>
    <scope>NUCLEOTIDE SEQUENCE</scope>
    <source>
        <strain evidence="10">IBT 30069</strain>
    </source>
</reference>
<dbReference type="InterPro" id="IPR056884">
    <property type="entry name" value="NPHP3-like_N"/>
</dbReference>
<gene>
    <name evidence="10" type="ORF">N7456_005574</name>
</gene>
<dbReference type="PROSITE" id="PS00678">
    <property type="entry name" value="WD_REPEATS_1"/>
    <property type="match status" value="2"/>
</dbReference>
<dbReference type="SUPFAM" id="SSF52540">
    <property type="entry name" value="P-loop containing nucleoside triphosphate hydrolases"/>
    <property type="match status" value="1"/>
</dbReference>
<evidence type="ECO:0000256" key="2">
    <source>
        <dbReference type="ARBA" id="ARBA00022574"/>
    </source>
</evidence>
<dbReference type="InterPro" id="IPR029058">
    <property type="entry name" value="AB_hydrolase_fold"/>
</dbReference>
<proteinExistence type="inferred from homology"/>
<reference evidence="10" key="1">
    <citation type="submission" date="2022-11" db="EMBL/GenBank/DDBJ databases">
        <authorList>
            <person name="Petersen C."/>
        </authorList>
    </citation>
    <scope>NUCLEOTIDE SEQUENCE</scope>
    <source>
        <strain evidence="10">IBT 30069</strain>
    </source>
</reference>
<feature type="repeat" description="WD" evidence="7">
    <location>
        <begin position="907"/>
        <end position="948"/>
    </location>
</feature>
<evidence type="ECO:0000259" key="9">
    <source>
        <dbReference type="PROSITE" id="PS50837"/>
    </source>
</evidence>
<dbReference type="InterPro" id="IPR007111">
    <property type="entry name" value="NACHT_NTPase"/>
</dbReference>
<dbReference type="Proteomes" id="UP001149165">
    <property type="component" value="Unassembled WGS sequence"/>
</dbReference>
<evidence type="ECO:0000313" key="10">
    <source>
        <dbReference type="EMBL" id="KAJ5108899.1"/>
    </source>
</evidence>
<evidence type="ECO:0000256" key="7">
    <source>
        <dbReference type="PROSITE-ProRule" id="PRU00221"/>
    </source>
</evidence>
<evidence type="ECO:0000256" key="4">
    <source>
        <dbReference type="ARBA" id="ARBA00038415"/>
    </source>
</evidence>
<dbReference type="PANTHER" id="PTHR22847">
    <property type="entry name" value="WD40 REPEAT PROTEIN"/>
    <property type="match status" value="1"/>
</dbReference>
<feature type="repeat" description="WD" evidence="7">
    <location>
        <begin position="991"/>
        <end position="1023"/>
    </location>
</feature>
<sequence length="1595" mass="178858">MEKFKKWRKERRTTANASRQTSQSEPPPPRYETDPPPEPIPVHVHRFGIKVLHDCPDPVVDICFIHGLTGDRDKTWTAIGQTTPWPKTLLPSKLDARILSYGYNAHIAQKSVASSNRLIDHAQNLLGDLTADRGFCNASSRPLIFVAHSLGGLVCKKTILLSQNSAEPHSREIFNCLKGVVFMGTPHRGAWMADWAKIPASVFGIVKSTNVMLLDILQRDNQLLDSIQVDFLTMIRRLREGGRGIQITCFFEELPFPIVGKVVTQESATLDGYEIYSIYANHRDMVRFGSEEDPGFKRLLWQLHSWTSQVDQNHKVDHYTLDAEDRACIRDLQTTDPRDDKTRIEATKGGLLRESYRWVLNNAKFQDWQFLEKGPRVLWINGDPGKGKTMLVCGIIDEINPTNQGFLCFFFCQATDTRLNSASGVLRGLLSMLIEQDPSLVCHVRQRYDVSGKQLFEGPNTWQALSKIFLDVLEHIESTCLIVDALDECTTGLPQLLDLIAQVASTHPHIKWVISSRIRPDIKCYMDAIPEKRLIGLELDEKCISDAVRIFIDKKVQQLAKLKKYTQQILDAVYSHLLRNAQETFLWVALVCEKLGQVPRLKTIERLTSFPSGLDALYRGMLEQVCDQEDATLYKTIIGLVAIFERPISLAELIPFIEVDEDLLEDDYESIEEMIGYCGSFLKIAQKTIFFVHQSAKEYLLDKGADHIFPNGIANQHRLIFLKSVEAIQKTVKRDNWGLKSPNISINHAQARKPHPNPLERVQYSCVHWIDHFLHFQSKELTKVSLEYGEKINEFLSQKFLYWLEALSLLGNIPDVVPAILNLRKLLEISMTKDENITNLSNRVRDACRFLRYFRLVIEESPLQVYYSALIFSPNQSMTKVAFQNEAPKWISIEPGVTAWGSCIQTLEGHNKSINFLSQSPDGSHYLSSSVDGAIKIWDSTTGGCTMQLDGHCEEISSVLWSPDGSYMVSASHDKTIKIWDLSSGNCTSTLEEHSEWVTSLAWSPDGKKIISISDDKSVKIWDPTDSCCTKTFVSEADTILCVSWVLSDTTRLVIATEDDKVKVVDLDTEDCIATLEKSAKNIKWVMGLRDGAHLVLGASDNIHLIWNLFTGTTVTIHDENFSYGLRSLSLDERRLASSTGFGINIWDLSLGQRISTLARHKGTVQSIVWFRDGKIASSSSENDIKIWDSCSGQCLSTLKGHYDSVQSLLISHDETRLVSASIDKTLKIWELNLQERHSDTDSKINSILKSQDAKFCAAVSSDQVRVLGTASGKCISSFEAQNDYILQAAWSHNNLLAIGLRESNVIKLWNPEKDSCVLQFTFGGGAFLDSISGSLDGKLLSFTCGLGADAVQIWDSTTCECLSSASPEGAGSNITWSPNGKRFASVSIDELISICDGTTGQPESHLQGHRNPDKPEWVWRVNKHGLVQDPFTGQWTSVMESFSIWNKIPLNTFLSWSKNGRWLASASLQTTKIWDVSTGHCVLTLDIGRHAGMIEFSGPESRFLSTSIGSFDLDPYISIPAPAAGHLLARPQPQGYGLSDDYAWITWSSVNFLWLPPDYRPESFKQTSIHGNMVVIGCVTGQVLALNITKEGPF</sequence>
<name>A0A9W9KJG6_9EURO</name>
<protein>
    <recommendedName>
        <fullName evidence="5">Mitochondrial division protein 1</fullName>
    </recommendedName>
</protein>
<dbReference type="PROSITE" id="PS50294">
    <property type="entry name" value="WD_REPEATS_REGION"/>
    <property type="match status" value="4"/>
</dbReference>
<dbReference type="Pfam" id="PF00400">
    <property type="entry name" value="WD40"/>
    <property type="match status" value="6"/>
</dbReference>
<dbReference type="SUPFAM" id="SSF53474">
    <property type="entry name" value="alpha/beta-Hydrolases"/>
    <property type="match status" value="1"/>
</dbReference>
<evidence type="ECO:0000256" key="3">
    <source>
        <dbReference type="ARBA" id="ARBA00022737"/>
    </source>
</evidence>
<dbReference type="OrthoDB" id="538223at2759"/>
<dbReference type="GO" id="GO:1990234">
    <property type="term" value="C:transferase complex"/>
    <property type="evidence" value="ECO:0007669"/>
    <property type="project" value="UniProtKB-ARBA"/>
</dbReference>